<dbReference type="SUPFAM" id="SSF55073">
    <property type="entry name" value="Nucleotide cyclase"/>
    <property type="match status" value="1"/>
</dbReference>
<protein>
    <submittedName>
        <fullName evidence="2">Diguanylate cyclase domain-containing protein</fullName>
        <ecNumber evidence="2">2.7.7.65</ecNumber>
    </submittedName>
</protein>
<dbReference type="EC" id="2.7.7.65" evidence="2"/>
<dbReference type="EMBL" id="JBHMAG010000001">
    <property type="protein sequence ID" value="MFB9750020.1"/>
    <property type="molecule type" value="Genomic_DNA"/>
</dbReference>
<dbReference type="InterPro" id="IPR029787">
    <property type="entry name" value="Nucleotide_cyclase"/>
</dbReference>
<accession>A0ABV5VPD2</accession>
<keyword evidence="2" id="KW-0548">Nucleotidyltransferase</keyword>
<reference evidence="2 3" key="1">
    <citation type="submission" date="2024-09" db="EMBL/GenBank/DDBJ databases">
        <authorList>
            <person name="Sun Q."/>
            <person name="Mori K."/>
        </authorList>
    </citation>
    <scope>NUCLEOTIDE SEQUENCE [LARGE SCALE GENOMIC DNA]</scope>
    <source>
        <strain evidence="2 3">JCM 12520</strain>
    </source>
</reference>
<feature type="domain" description="GGDEF" evidence="1">
    <location>
        <begin position="507"/>
        <end position="634"/>
    </location>
</feature>
<dbReference type="PROSITE" id="PS50887">
    <property type="entry name" value="GGDEF"/>
    <property type="match status" value="1"/>
</dbReference>
<dbReference type="InterPro" id="IPR029016">
    <property type="entry name" value="GAF-like_dom_sf"/>
</dbReference>
<comment type="caution">
    <text evidence="2">The sequence shown here is derived from an EMBL/GenBank/DDBJ whole genome shotgun (WGS) entry which is preliminary data.</text>
</comment>
<dbReference type="PANTHER" id="PTHR45138">
    <property type="entry name" value="REGULATORY COMPONENTS OF SENSORY TRANSDUCTION SYSTEM"/>
    <property type="match status" value="1"/>
</dbReference>
<sequence>MNEMSHQDRLAAAMSDGFRTFAAEMEKRLPGRSDIFALYDDDGRYIRHEQLNGEMPGTGPRLTLPESFLYGLSDSAVFSASRRERNARTGQQDLPPTCPQAGTCLLGVIPVITEDEEVLYLAQLSESASFDAASAAAFLEVAGMALETLLRAARAEATALVWQRRLEELELATIRQEALFAMCMRINTHNDADQVLTELMRIVDELMPDYRFEIYVSHDQYRPMASVKPLAFRQSEEDGLFRAFTEGRPIVSMDGDGKPAEAFFPLRGKQGVYGVIRMEMSDGQSDPATDRDMAMLAETAGSALENARLYEQSNRLVSELRLINEITQRLNQSLKLQDIFHFASAELRQIFAAQFCCMMELVEETDELVVRASEPDSFMGTRYPADYGIGGHVASTKEPVIISDYGADRSIPSVWTESTDSRSLLASPVLVEGRVVGVILIAHREANYFSYENYKLLQTLSGHIGLAVSNASLHAEVRKMVQTDRLTGLFARHYLDEQISGRQKKDYCGSLIVVDIDDFKKVNDTHGHQVGDRVLIQVSSVIRSCIREGDIASRWGGEELAVYLAQATKDQASKVAERIRVRVNAETSPQVSVSCGVSDWSWEDDRISVESLFYRADMALYKAKHSGKNRIFTD</sequence>
<dbReference type="Pfam" id="PF13185">
    <property type="entry name" value="GAF_2"/>
    <property type="match status" value="1"/>
</dbReference>
<dbReference type="SMART" id="SM00065">
    <property type="entry name" value="GAF"/>
    <property type="match status" value="1"/>
</dbReference>
<dbReference type="RefSeq" id="WP_344910147.1">
    <property type="nucleotide sequence ID" value="NZ_BAAAYO010000008.1"/>
</dbReference>
<keyword evidence="2" id="KW-0808">Transferase</keyword>
<dbReference type="SMART" id="SM00267">
    <property type="entry name" value="GGDEF"/>
    <property type="match status" value="1"/>
</dbReference>
<keyword evidence="3" id="KW-1185">Reference proteome</keyword>
<dbReference type="Gene3D" id="3.30.450.40">
    <property type="match status" value="2"/>
</dbReference>
<dbReference type="CDD" id="cd01949">
    <property type="entry name" value="GGDEF"/>
    <property type="match status" value="1"/>
</dbReference>
<dbReference type="InterPro" id="IPR043128">
    <property type="entry name" value="Rev_trsase/Diguanyl_cyclase"/>
</dbReference>
<dbReference type="Proteomes" id="UP001589619">
    <property type="component" value="Unassembled WGS sequence"/>
</dbReference>
<organism evidence="2 3">
    <name type="scientific">Paenibacillus hodogayensis</name>
    <dbReference type="NCBI Taxonomy" id="279208"/>
    <lineage>
        <taxon>Bacteria</taxon>
        <taxon>Bacillati</taxon>
        <taxon>Bacillota</taxon>
        <taxon>Bacilli</taxon>
        <taxon>Bacillales</taxon>
        <taxon>Paenibacillaceae</taxon>
        <taxon>Paenibacillus</taxon>
    </lineage>
</organism>
<dbReference type="Pfam" id="PF00990">
    <property type="entry name" value="GGDEF"/>
    <property type="match status" value="1"/>
</dbReference>
<dbReference type="NCBIfam" id="TIGR00254">
    <property type="entry name" value="GGDEF"/>
    <property type="match status" value="1"/>
</dbReference>
<dbReference type="SUPFAM" id="SSF55781">
    <property type="entry name" value="GAF domain-like"/>
    <property type="match status" value="2"/>
</dbReference>
<dbReference type="PANTHER" id="PTHR45138:SF9">
    <property type="entry name" value="DIGUANYLATE CYCLASE DGCM-RELATED"/>
    <property type="match status" value="1"/>
</dbReference>
<proteinExistence type="predicted"/>
<dbReference type="InterPro" id="IPR003018">
    <property type="entry name" value="GAF"/>
</dbReference>
<gene>
    <name evidence="2" type="ORF">ACFFNY_00410</name>
</gene>
<dbReference type="Gene3D" id="3.30.70.270">
    <property type="match status" value="1"/>
</dbReference>
<name>A0ABV5VPD2_9BACL</name>
<dbReference type="InterPro" id="IPR050469">
    <property type="entry name" value="Diguanylate_Cyclase"/>
</dbReference>
<dbReference type="InterPro" id="IPR000160">
    <property type="entry name" value="GGDEF_dom"/>
</dbReference>
<dbReference type="GO" id="GO:0052621">
    <property type="term" value="F:diguanylate cyclase activity"/>
    <property type="evidence" value="ECO:0007669"/>
    <property type="project" value="UniProtKB-EC"/>
</dbReference>
<evidence type="ECO:0000313" key="2">
    <source>
        <dbReference type="EMBL" id="MFB9750020.1"/>
    </source>
</evidence>
<evidence type="ECO:0000259" key="1">
    <source>
        <dbReference type="PROSITE" id="PS50887"/>
    </source>
</evidence>
<evidence type="ECO:0000313" key="3">
    <source>
        <dbReference type="Proteomes" id="UP001589619"/>
    </source>
</evidence>